<gene>
    <name evidence="3" type="ORF">WMY93_016251</name>
</gene>
<organism evidence="3 4">
    <name type="scientific">Mugilogobius chulae</name>
    <name type="common">yellowstripe goby</name>
    <dbReference type="NCBI Taxonomy" id="88201"/>
    <lineage>
        <taxon>Eukaryota</taxon>
        <taxon>Metazoa</taxon>
        <taxon>Chordata</taxon>
        <taxon>Craniata</taxon>
        <taxon>Vertebrata</taxon>
        <taxon>Euteleostomi</taxon>
        <taxon>Actinopterygii</taxon>
        <taxon>Neopterygii</taxon>
        <taxon>Teleostei</taxon>
        <taxon>Neoteleostei</taxon>
        <taxon>Acanthomorphata</taxon>
        <taxon>Gobiaria</taxon>
        <taxon>Gobiiformes</taxon>
        <taxon>Gobioidei</taxon>
        <taxon>Gobiidae</taxon>
        <taxon>Gobionellinae</taxon>
        <taxon>Mugilogobius</taxon>
    </lineage>
</organism>
<comment type="caution">
    <text evidence="3">The sequence shown here is derived from an EMBL/GenBank/DDBJ whole genome shotgun (WGS) entry which is preliminary data.</text>
</comment>
<accession>A0AAW0NSI4</accession>
<feature type="region of interest" description="Disordered" evidence="1">
    <location>
        <begin position="186"/>
        <end position="206"/>
    </location>
</feature>
<keyword evidence="4" id="KW-1185">Reference proteome</keyword>
<evidence type="ECO:0000313" key="3">
    <source>
        <dbReference type="EMBL" id="KAK7907639.1"/>
    </source>
</evidence>
<name>A0AAW0NSI4_9GOBI</name>
<reference evidence="4" key="1">
    <citation type="submission" date="2024-04" db="EMBL/GenBank/DDBJ databases">
        <title>Salinicola lusitanus LLJ914,a marine bacterium isolated from the Okinawa Trough.</title>
        <authorList>
            <person name="Li J."/>
        </authorList>
    </citation>
    <scope>NUCLEOTIDE SEQUENCE [LARGE SCALE GENOMIC DNA]</scope>
</reference>
<dbReference type="EMBL" id="JBBPFD010000011">
    <property type="protein sequence ID" value="KAK7907639.1"/>
    <property type="molecule type" value="Genomic_DNA"/>
</dbReference>
<dbReference type="Proteomes" id="UP001460270">
    <property type="component" value="Unassembled WGS sequence"/>
</dbReference>
<feature type="compositionally biased region" description="Polar residues" evidence="1">
    <location>
        <begin position="237"/>
        <end position="248"/>
    </location>
</feature>
<evidence type="ECO:0000313" key="4">
    <source>
        <dbReference type="Proteomes" id="UP001460270"/>
    </source>
</evidence>
<keyword evidence="2" id="KW-1133">Transmembrane helix</keyword>
<feature type="transmembrane region" description="Helical" evidence="2">
    <location>
        <begin position="149"/>
        <end position="176"/>
    </location>
</feature>
<keyword evidence="2" id="KW-0472">Membrane</keyword>
<protein>
    <submittedName>
        <fullName evidence="3">Uncharacterized protein</fullName>
    </submittedName>
</protein>
<evidence type="ECO:0000256" key="1">
    <source>
        <dbReference type="SAM" id="MobiDB-lite"/>
    </source>
</evidence>
<dbReference type="AlphaFoldDB" id="A0AAW0NSI4"/>
<proteinExistence type="predicted"/>
<keyword evidence="2" id="KW-0812">Transmembrane</keyword>
<evidence type="ECO:0000256" key="2">
    <source>
        <dbReference type="SAM" id="Phobius"/>
    </source>
</evidence>
<dbReference type="InterPro" id="IPR013783">
    <property type="entry name" value="Ig-like_fold"/>
</dbReference>
<feature type="region of interest" description="Disordered" evidence="1">
    <location>
        <begin position="224"/>
        <end position="248"/>
    </location>
</feature>
<feature type="compositionally biased region" description="Low complexity" evidence="1">
    <location>
        <begin position="186"/>
        <end position="195"/>
    </location>
</feature>
<sequence length="248" mass="27894">MGMLWTGQGTADRIVPVFRRLEGDTLDLCLPYRDRFDERKKMLCKKDCAKENILATFYVSPWNWGKYSLYDEWINYPPMNILCVTISNLTRSDSGRYLLSYNANNKGHSGFMLQVASDPMPPDCTTEIVTELGALHRSEPAEPAGTPGLLLPVLIVILILMLVLFIAAAVILKIYFKRVTAQNSQASSATVQTTTRSGEGPTLEHSYENVGQNTYENTTQYHTLSVQNREPPYSDLYRTQGTARTARP</sequence>
<dbReference type="Gene3D" id="2.60.40.10">
    <property type="entry name" value="Immunoglobulins"/>
    <property type="match status" value="1"/>
</dbReference>